<dbReference type="InterPro" id="IPR001683">
    <property type="entry name" value="PX_dom"/>
</dbReference>
<dbReference type="GO" id="GO:0035091">
    <property type="term" value="F:phosphatidylinositol binding"/>
    <property type="evidence" value="ECO:0007669"/>
    <property type="project" value="InterPro"/>
</dbReference>
<feature type="region of interest" description="Disordered" evidence="2">
    <location>
        <begin position="120"/>
        <end position="166"/>
    </location>
</feature>
<feature type="compositionally biased region" description="Basic and acidic residues" evidence="2">
    <location>
        <begin position="53"/>
        <end position="81"/>
    </location>
</feature>
<dbReference type="GO" id="GO:0007165">
    <property type="term" value="P:signal transduction"/>
    <property type="evidence" value="ECO:0007669"/>
    <property type="project" value="InterPro"/>
</dbReference>
<dbReference type="Gene3D" id="3.30.1520.10">
    <property type="entry name" value="Phox-like domain"/>
    <property type="match status" value="1"/>
</dbReference>
<dbReference type="STRING" id="379508.A5E452"/>
<proteinExistence type="predicted"/>
<dbReference type="OrthoDB" id="185175at2759"/>
<feature type="compositionally biased region" description="Polar residues" evidence="2">
    <location>
        <begin position="20"/>
        <end position="35"/>
    </location>
</feature>
<dbReference type="Gene3D" id="2.30.29.30">
    <property type="entry name" value="Pleckstrin-homology domain (PH domain)/Phosphotyrosine-binding domain (PTB)"/>
    <property type="match status" value="1"/>
</dbReference>
<dbReference type="InParanoid" id="A5E452"/>
<dbReference type="CDD" id="cd06093">
    <property type="entry name" value="PX_domain"/>
    <property type="match status" value="1"/>
</dbReference>
<evidence type="ECO:0000256" key="1">
    <source>
        <dbReference type="ARBA" id="ARBA00022468"/>
    </source>
</evidence>
<feature type="region of interest" description="Disordered" evidence="2">
    <location>
        <begin position="1011"/>
        <end position="1033"/>
    </location>
</feature>
<dbReference type="InterPro" id="IPR050729">
    <property type="entry name" value="Rho-GAP"/>
</dbReference>
<dbReference type="CDD" id="cd13277">
    <property type="entry name" value="PH_Bem3"/>
    <property type="match status" value="1"/>
</dbReference>
<dbReference type="InterPro" id="IPR036871">
    <property type="entry name" value="PX_dom_sf"/>
</dbReference>
<feature type="domain" description="PH" evidence="3">
    <location>
        <begin position="801"/>
        <end position="910"/>
    </location>
</feature>
<evidence type="ECO:0008006" key="7">
    <source>
        <dbReference type="Google" id="ProtNLM"/>
    </source>
</evidence>
<dbReference type="Gene3D" id="1.10.555.10">
    <property type="entry name" value="Rho GTPase activation protein"/>
    <property type="match status" value="1"/>
</dbReference>
<dbReference type="PANTHER" id="PTHR23176:SF129">
    <property type="entry name" value="RHO GTPASE ACTIVATING PROTEIN AT 16F, ISOFORM E-RELATED"/>
    <property type="match status" value="1"/>
</dbReference>
<dbReference type="GO" id="GO:0005096">
    <property type="term" value="F:GTPase activator activity"/>
    <property type="evidence" value="ECO:0007669"/>
    <property type="project" value="UniProtKB-KW"/>
</dbReference>
<feature type="region of interest" description="Disordered" evidence="2">
    <location>
        <begin position="556"/>
        <end position="575"/>
    </location>
</feature>
<evidence type="ECO:0000259" key="3">
    <source>
        <dbReference type="PROSITE" id="PS50003"/>
    </source>
</evidence>
<dbReference type="SMART" id="SM00324">
    <property type="entry name" value="RhoGAP"/>
    <property type="match status" value="1"/>
</dbReference>
<dbReference type="SUPFAM" id="SSF64268">
    <property type="entry name" value="PX domain"/>
    <property type="match status" value="1"/>
</dbReference>
<feature type="compositionally biased region" description="Basic and acidic residues" evidence="2">
    <location>
        <begin position="265"/>
        <end position="292"/>
    </location>
</feature>
<feature type="region of interest" description="Disordered" evidence="2">
    <location>
        <begin position="936"/>
        <end position="999"/>
    </location>
</feature>
<dbReference type="GeneID" id="5231481"/>
<feature type="compositionally biased region" description="Polar residues" evidence="2">
    <location>
        <begin position="120"/>
        <end position="136"/>
    </location>
</feature>
<dbReference type="SMART" id="SM00233">
    <property type="entry name" value="PH"/>
    <property type="match status" value="1"/>
</dbReference>
<feature type="compositionally biased region" description="Low complexity" evidence="2">
    <location>
        <begin position="8"/>
        <end position="19"/>
    </location>
</feature>
<feature type="compositionally biased region" description="Basic and acidic residues" evidence="2">
    <location>
        <begin position="242"/>
        <end position="251"/>
    </location>
</feature>
<organism evidence="5 6">
    <name type="scientific">Lodderomyces elongisporus (strain ATCC 11503 / CBS 2605 / JCM 1781 / NBRC 1676 / NRRL YB-4239)</name>
    <name type="common">Yeast</name>
    <name type="synonym">Saccharomyces elongisporus</name>
    <dbReference type="NCBI Taxonomy" id="379508"/>
    <lineage>
        <taxon>Eukaryota</taxon>
        <taxon>Fungi</taxon>
        <taxon>Dikarya</taxon>
        <taxon>Ascomycota</taxon>
        <taxon>Saccharomycotina</taxon>
        <taxon>Pichiomycetes</taxon>
        <taxon>Debaryomycetaceae</taxon>
        <taxon>Candida/Lodderomyces clade</taxon>
        <taxon>Lodderomyces</taxon>
    </lineage>
</organism>
<dbReference type="KEGG" id="lel:PVL30_004108"/>
<feature type="compositionally biased region" description="Polar residues" evidence="2">
    <location>
        <begin position="963"/>
        <end position="989"/>
    </location>
</feature>
<dbReference type="InterPro" id="IPR011993">
    <property type="entry name" value="PH-like_dom_sf"/>
</dbReference>
<evidence type="ECO:0000313" key="5">
    <source>
        <dbReference type="EMBL" id="EDK46210.1"/>
    </source>
</evidence>
<dbReference type="Pfam" id="PF00787">
    <property type="entry name" value="PX"/>
    <property type="match status" value="1"/>
</dbReference>
<protein>
    <recommendedName>
        <fullName evidence="7">GTPase-activating protein BEM3</fullName>
    </recommendedName>
</protein>
<dbReference type="FunCoup" id="A5E452">
    <property type="interactions" value="162"/>
</dbReference>
<feature type="compositionally biased region" description="Polar residues" evidence="2">
    <location>
        <begin position="231"/>
        <end position="241"/>
    </location>
</feature>
<dbReference type="HOGENOM" id="CLU_006138_1_0_1"/>
<reference evidence="5 6" key="1">
    <citation type="journal article" date="2009" name="Nature">
        <title>Evolution of pathogenicity and sexual reproduction in eight Candida genomes.</title>
        <authorList>
            <person name="Butler G."/>
            <person name="Rasmussen M.D."/>
            <person name="Lin M.F."/>
            <person name="Santos M.A."/>
            <person name="Sakthikumar S."/>
            <person name="Munro C.A."/>
            <person name="Rheinbay E."/>
            <person name="Grabherr M."/>
            <person name="Forche A."/>
            <person name="Reedy J.L."/>
            <person name="Agrafioti I."/>
            <person name="Arnaud M.B."/>
            <person name="Bates S."/>
            <person name="Brown A.J."/>
            <person name="Brunke S."/>
            <person name="Costanzo M.C."/>
            <person name="Fitzpatrick D.A."/>
            <person name="de Groot P.W."/>
            <person name="Harris D."/>
            <person name="Hoyer L.L."/>
            <person name="Hube B."/>
            <person name="Klis F.M."/>
            <person name="Kodira C."/>
            <person name="Lennard N."/>
            <person name="Logue M.E."/>
            <person name="Martin R."/>
            <person name="Neiman A.M."/>
            <person name="Nikolaou E."/>
            <person name="Quail M.A."/>
            <person name="Quinn J."/>
            <person name="Santos M.C."/>
            <person name="Schmitzberger F.F."/>
            <person name="Sherlock G."/>
            <person name="Shah P."/>
            <person name="Silverstein K.A."/>
            <person name="Skrzypek M.S."/>
            <person name="Soll D."/>
            <person name="Staggs R."/>
            <person name="Stansfield I."/>
            <person name="Stumpf M.P."/>
            <person name="Sudbery P.E."/>
            <person name="Srikantha T."/>
            <person name="Zeng Q."/>
            <person name="Berman J."/>
            <person name="Berriman M."/>
            <person name="Heitman J."/>
            <person name="Gow N.A."/>
            <person name="Lorenz M.C."/>
            <person name="Birren B.W."/>
            <person name="Kellis M."/>
            <person name="Cuomo C.A."/>
        </authorList>
    </citation>
    <scope>NUCLEOTIDE SEQUENCE [LARGE SCALE GENOMIC DNA]</scope>
    <source>
        <strain evidence="6">ATCC 11503 / BCRC 21390 / CBS 2605 / JCM 1781 / NBRC 1676 / NRRL YB-4239</strain>
    </source>
</reference>
<dbReference type="PANTHER" id="PTHR23176">
    <property type="entry name" value="RHO/RAC/CDC GTPASE-ACTIVATING PROTEIN"/>
    <property type="match status" value="1"/>
</dbReference>
<keyword evidence="1" id="KW-0343">GTPase activation</keyword>
<feature type="compositionally biased region" description="Low complexity" evidence="2">
    <location>
        <begin position="204"/>
        <end position="217"/>
    </location>
</feature>
<feature type="region of interest" description="Disordered" evidence="2">
    <location>
        <begin position="198"/>
        <end position="336"/>
    </location>
</feature>
<feature type="region of interest" description="Disordered" evidence="2">
    <location>
        <begin position="410"/>
        <end position="531"/>
    </location>
</feature>
<dbReference type="Pfam" id="PF00620">
    <property type="entry name" value="RhoGAP"/>
    <property type="match status" value="1"/>
</dbReference>
<feature type="compositionally biased region" description="Low complexity" evidence="2">
    <location>
        <begin position="301"/>
        <end position="327"/>
    </location>
</feature>
<feature type="region of interest" description="Disordered" evidence="2">
    <location>
        <begin position="1"/>
        <end position="81"/>
    </location>
</feature>
<keyword evidence="6" id="KW-1185">Reference proteome</keyword>
<evidence type="ECO:0000256" key="2">
    <source>
        <dbReference type="SAM" id="MobiDB-lite"/>
    </source>
</evidence>
<feature type="compositionally biased region" description="Low complexity" evidence="2">
    <location>
        <begin position="138"/>
        <end position="166"/>
    </location>
</feature>
<sequence>MQVASHNYTSSPSYTSSTTLDMEQLTSRSSHNTNNDNEKRHHLIDQVSKSHTSKNDQRDLTTKSRKDEDIPPSHPKFDRSKLSDKEYIGQLLFENKELRYLIESQERTITHLQQQLKVHTQFSNTSTTNEATPKTRNGNHLNSNLNMSNNLKQQQQQQQQQQRDNFELSLSLSASLSPILSPVLDAPIDSTSIAALVPTPLHKSGSPARRSRSASLANKMQSLGEDENKKSVSTTPIQHHQTMSDKDEEPAVKSPYEIPTRSVLRSRDVPGQEKDHNRGKEKEKEKEKENDKQPLLSSAQSASYSTLPNSTSSNSNLSSNVSSHLSSGRGEREKLDTESTYYAYGNAYNDEHDQDDTLDTTRQLNASDGNIIHSGNVTIDSSTRTDDAYEKNNQPVRGLDVAKLRSHASSAASEKIYKENKHLARSTSSIGSTYKSSRIKPPASASKTSTMNSNNNNYNPNNNNSIINSPGNINSPVELAPPTSLKLALGDRTGSRTDTSPSAGPVPSSVSASAYNSPLPPLPTSQSQNSVGIGYLDSSKDASTTLDTLSDTKLDTFQSPSSKFDDPNGQLPSPGIGYDKFDNQATNNTQTLNNTNNLSIQGLGLAPPYNIQLQTINYTTPHQTPPINDVKSSVSASFTSPRTPAFSFNVLNTPKTDLDESSLFIKPDEFQTIFIKVVSTIHINAATNQALKKADDPNLTITINDRETNKEMWRIRKTHSQLCAFDAEIRPIVEYFGLASLPDKASFMSTTPSKIETRRSILQNYFNSIFLMPHIPHIILYKICLFLSLDFVNPLDDYKSGSRKEGYLVRRYKGLGNSWKVRWCQIEGNALEIYLFPGGPLQEQIPLRNAQIGRQATDSVADDKGYRHAFLIMESTKASKLHTTTNKHFFCAETDEERDDWVTALIEFTEPLTDSPDASPQNFNTYQDAMTPSDSGKYLYDSYGNSINSGNNNSNNNNNNSNAMQEAPSSSSGSYLSIDQSSTQTSTLIEEQAKKMKKRSYFSFRNRTSSIPEEHNQQQPPLPPPPQPSQSIHLNQQQLQLQPVVYQQPLLSQPPSASYIHSPLKNFQLQTQSQPQTPNHDTSNSMRQYLDNMQLGEDLTRAVFGRDVEVAYELSNLEYMGKLIPSICFRCLDYLNKTGAVFEEGIFRLSGSASAIRQLKEAFNREYDLDLFKSPLKPDIHTVSGLFKLYLRELPNPILGSQTYDKLNTIIMNNANKIPPSQIAMLFRDYLNDPLQMDKIHYDLCYVIFKFLRQVISQNQINRMNLRNLCIVFVPTLNLSLEVLSTILIDFECIFENGKPILDSNREVLDLQIPNF</sequence>
<feature type="compositionally biased region" description="Low complexity" evidence="2">
    <location>
        <begin position="944"/>
        <end position="962"/>
    </location>
</feature>
<dbReference type="InterPro" id="IPR000198">
    <property type="entry name" value="RhoGAP_dom"/>
</dbReference>
<dbReference type="EMBL" id="CH981529">
    <property type="protein sequence ID" value="EDK46210.1"/>
    <property type="molecule type" value="Genomic_DNA"/>
</dbReference>
<feature type="compositionally biased region" description="Low complexity" evidence="2">
    <location>
        <begin position="500"/>
        <end position="517"/>
    </location>
</feature>
<accession>A5E452</accession>
<name>A5E452_LODEL</name>
<feature type="compositionally biased region" description="Low complexity" evidence="2">
    <location>
        <begin position="452"/>
        <end position="476"/>
    </location>
</feature>
<dbReference type="eggNOG" id="KOG4269">
    <property type="taxonomic scope" value="Eukaryota"/>
</dbReference>
<dbReference type="GO" id="GO:0005933">
    <property type="term" value="C:cellular bud"/>
    <property type="evidence" value="ECO:0007669"/>
    <property type="project" value="UniProtKB-ARBA"/>
</dbReference>
<dbReference type="VEuPathDB" id="FungiDB:LELG_04391"/>
<dbReference type="Pfam" id="PF00169">
    <property type="entry name" value="PH"/>
    <property type="match status" value="1"/>
</dbReference>
<dbReference type="PROSITE" id="PS50003">
    <property type="entry name" value="PH_DOMAIN"/>
    <property type="match status" value="1"/>
</dbReference>
<evidence type="ECO:0000259" key="4">
    <source>
        <dbReference type="PROSITE" id="PS50238"/>
    </source>
</evidence>
<dbReference type="InterPro" id="IPR001849">
    <property type="entry name" value="PH_domain"/>
</dbReference>
<dbReference type="SUPFAM" id="SSF50729">
    <property type="entry name" value="PH domain-like"/>
    <property type="match status" value="1"/>
</dbReference>
<feature type="domain" description="Rho-GAP" evidence="4">
    <location>
        <begin position="1115"/>
        <end position="1309"/>
    </location>
</feature>
<dbReference type="Proteomes" id="UP000001996">
    <property type="component" value="Unassembled WGS sequence"/>
</dbReference>
<feature type="compositionally biased region" description="Low complexity" evidence="2">
    <location>
        <begin position="425"/>
        <end position="436"/>
    </location>
</feature>
<dbReference type="OMA" id="QERTITH"/>
<dbReference type="InterPro" id="IPR008936">
    <property type="entry name" value="Rho_GTPase_activation_prot"/>
</dbReference>
<dbReference type="SUPFAM" id="SSF48350">
    <property type="entry name" value="GTPase activation domain, GAP"/>
    <property type="match status" value="1"/>
</dbReference>
<evidence type="ECO:0000313" key="6">
    <source>
        <dbReference type="Proteomes" id="UP000001996"/>
    </source>
</evidence>
<dbReference type="PROSITE" id="PS50238">
    <property type="entry name" value="RHOGAP"/>
    <property type="match status" value="1"/>
</dbReference>
<dbReference type="GO" id="GO:0005938">
    <property type="term" value="C:cell cortex"/>
    <property type="evidence" value="ECO:0007669"/>
    <property type="project" value="UniProtKB-ARBA"/>
</dbReference>
<gene>
    <name evidence="5" type="ORF">LELG_04391</name>
</gene>